<evidence type="ECO:0000256" key="5">
    <source>
        <dbReference type="ARBA" id="ARBA00023002"/>
    </source>
</evidence>
<dbReference type="InterPro" id="IPR036396">
    <property type="entry name" value="Cyt_P450_sf"/>
</dbReference>
<keyword evidence="3" id="KW-0812">Transmembrane</keyword>
<evidence type="ECO:0000256" key="1">
    <source>
        <dbReference type="ARBA" id="ARBA00004167"/>
    </source>
</evidence>
<reference evidence="7 8" key="1">
    <citation type="journal article" date="2018" name="PLoS Genet.">
        <title>Population sequencing reveals clonal diversity and ancestral inbreeding in the grapevine cultivar Chardonnay.</title>
        <authorList>
            <person name="Roach M.J."/>
            <person name="Johnson D.L."/>
            <person name="Bohlmann J."/>
            <person name="van Vuuren H.J."/>
            <person name="Jones S.J."/>
            <person name="Pretorius I.S."/>
            <person name="Schmidt S.A."/>
            <person name="Borneman A.R."/>
        </authorList>
    </citation>
    <scope>NUCLEOTIDE SEQUENCE [LARGE SCALE GENOMIC DNA]</scope>
    <source>
        <strain evidence="8">cv. Chardonnay</strain>
        <tissue evidence="7">Leaf</tissue>
    </source>
</reference>
<comment type="similarity">
    <text evidence="2">Belongs to the cytochrome P450 family.</text>
</comment>
<evidence type="ECO:0000313" key="8">
    <source>
        <dbReference type="Proteomes" id="UP000288805"/>
    </source>
</evidence>
<protein>
    <submittedName>
        <fullName evidence="7">Flavonoid 3',5'-hydroxylase</fullName>
    </submittedName>
</protein>
<dbReference type="EMBL" id="QGNW01000133">
    <property type="protein sequence ID" value="RVW92906.1"/>
    <property type="molecule type" value="Genomic_DNA"/>
</dbReference>
<dbReference type="GO" id="GO:0020037">
    <property type="term" value="F:heme binding"/>
    <property type="evidence" value="ECO:0007669"/>
    <property type="project" value="InterPro"/>
</dbReference>
<comment type="subcellular location">
    <subcellularLocation>
        <location evidence="1">Membrane</location>
        <topology evidence="1">Single-pass membrane protein</topology>
    </subcellularLocation>
</comment>
<dbReference type="AlphaFoldDB" id="A0A438I863"/>
<gene>
    <name evidence="7" type="primary">CYP75A2_2</name>
    <name evidence="7" type="ORF">CK203_040488</name>
</gene>
<dbReference type="GO" id="GO:0005506">
    <property type="term" value="F:iron ion binding"/>
    <property type="evidence" value="ECO:0007669"/>
    <property type="project" value="InterPro"/>
</dbReference>
<dbReference type="InterPro" id="IPR001128">
    <property type="entry name" value="Cyt_P450"/>
</dbReference>
<keyword evidence="4" id="KW-1133">Transmembrane helix</keyword>
<dbReference type="PANTHER" id="PTHR47956">
    <property type="entry name" value="CYTOCHROME P450 71B11-RELATED"/>
    <property type="match status" value="1"/>
</dbReference>
<dbReference type="Pfam" id="PF00067">
    <property type="entry name" value="p450"/>
    <property type="match status" value="1"/>
</dbReference>
<evidence type="ECO:0000313" key="7">
    <source>
        <dbReference type="EMBL" id="RVW92906.1"/>
    </source>
</evidence>
<evidence type="ECO:0000256" key="2">
    <source>
        <dbReference type="ARBA" id="ARBA00010617"/>
    </source>
</evidence>
<comment type="caution">
    <text evidence="7">The sequence shown here is derived from an EMBL/GenBank/DDBJ whole genome shotgun (WGS) entry which is preliminary data.</text>
</comment>
<dbReference type="GO" id="GO:0004497">
    <property type="term" value="F:monooxygenase activity"/>
    <property type="evidence" value="ECO:0007669"/>
    <property type="project" value="InterPro"/>
</dbReference>
<organism evidence="7 8">
    <name type="scientific">Vitis vinifera</name>
    <name type="common">Grape</name>
    <dbReference type="NCBI Taxonomy" id="29760"/>
    <lineage>
        <taxon>Eukaryota</taxon>
        <taxon>Viridiplantae</taxon>
        <taxon>Streptophyta</taxon>
        <taxon>Embryophyta</taxon>
        <taxon>Tracheophyta</taxon>
        <taxon>Spermatophyta</taxon>
        <taxon>Magnoliopsida</taxon>
        <taxon>eudicotyledons</taxon>
        <taxon>Gunneridae</taxon>
        <taxon>Pentapetalae</taxon>
        <taxon>rosids</taxon>
        <taxon>Vitales</taxon>
        <taxon>Vitaceae</taxon>
        <taxon>Viteae</taxon>
        <taxon>Vitis</taxon>
    </lineage>
</organism>
<dbReference type="GO" id="GO:0016705">
    <property type="term" value="F:oxidoreductase activity, acting on paired donors, with incorporation or reduction of molecular oxygen"/>
    <property type="evidence" value="ECO:0007669"/>
    <property type="project" value="InterPro"/>
</dbReference>
<evidence type="ECO:0000256" key="4">
    <source>
        <dbReference type="ARBA" id="ARBA00022989"/>
    </source>
</evidence>
<name>A0A438I863_VITVI</name>
<accession>A0A438I863</accession>
<dbReference type="InterPro" id="IPR050193">
    <property type="entry name" value="Cytochrome_P450_71"/>
</dbReference>
<dbReference type="PANTHER" id="PTHR47956:SF12">
    <property type="entry name" value="FLAVONOID 3'-MONOOXYGENASE"/>
    <property type="match status" value="1"/>
</dbReference>
<dbReference type="SUPFAM" id="SSF48264">
    <property type="entry name" value="Cytochrome P450"/>
    <property type="match status" value="1"/>
</dbReference>
<evidence type="ECO:0000256" key="6">
    <source>
        <dbReference type="ARBA" id="ARBA00023136"/>
    </source>
</evidence>
<dbReference type="GO" id="GO:0016020">
    <property type="term" value="C:membrane"/>
    <property type="evidence" value="ECO:0007669"/>
    <property type="project" value="UniProtKB-SubCell"/>
</dbReference>
<sequence length="142" mass="15577">MQGKLPEAPIHTTEPSSCLNPGSEVNGYYIPKNTRLSVNIWAIGRDPDVWESPEEFRPERICAGTEWNSAVEYILGTLYIHLTGKCRMELRSTWTKLSACAAEGSFSFGHGDTKASPECVCSLSSNRSDQNPGLAAIWHGCS</sequence>
<evidence type="ECO:0000256" key="3">
    <source>
        <dbReference type="ARBA" id="ARBA00022692"/>
    </source>
</evidence>
<dbReference type="Gene3D" id="1.10.630.10">
    <property type="entry name" value="Cytochrome P450"/>
    <property type="match status" value="1"/>
</dbReference>
<keyword evidence="5" id="KW-0560">Oxidoreductase</keyword>
<proteinExistence type="inferred from homology"/>
<keyword evidence="6" id="KW-0472">Membrane</keyword>
<dbReference type="Proteomes" id="UP000288805">
    <property type="component" value="Unassembled WGS sequence"/>
</dbReference>